<gene>
    <name evidence="6" type="ORF">FH972_027144</name>
</gene>
<accession>A0A5N6L666</accession>
<evidence type="ECO:0000256" key="1">
    <source>
        <dbReference type="ARBA" id="ARBA00022723"/>
    </source>
</evidence>
<proteinExistence type="predicted"/>
<dbReference type="Proteomes" id="UP000327013">
    <property type="component" value="Unassembled WGS sequence"/>
</dbReference>
<dbReference type="AlphaFoldDB" id="A0A5N6L666"/>
<organism evidence="6 7">
    <name type="scientific">Carpinus fangiana</name>
    <dbReference type="NCBI Taxonomy" id="176857"/>
    <lineage>
        <taxon>Eukaryota</taxon>
        <taxon>Viridiplantae</taxon>
        <taxon>Streptophyta</taxon>
        <taxon>Embryophyta</taxon>
        <taxon>Tracheophyta</taxon>
        <taxon>Spermatophyta</taxon>
        <taxon>Magnoliopsida</taxon>
        <taxon>eudicotyledons</taxon>
        <taxon>Gunneridae</taxon>
        <taxon>Pentapetalae</taxon>
        <taxon>rosids</taxon>
        <taxon>fabids</taxon>
        <taxon>Fagales</taxon>
        <taxon>Betulaceae</taxon>
        <taxon>Carpinus</taxon>
    </lineage>
</organism>
<dbReference type="InterPro" id="IPR002893">
    <property type="entry name" value="Znf_MYND"/>
</dbReference>
<dbReference type="GO" id="GO:0008270">
    <property type="term" value="F:zinc ion binding"/>
    <property type="evidence" value="ECO:0007669"/>
    <property type="project" value="UniProtKB-KW"/>
</dbReference>
<evidence type="ECO:0000313" key="6">
    <source>
        <dbReference type="EMBL" id="KAC1331018.1"/>
    </source>
</evidence>
<keyword evidence="1" id="KW-0479">Metal-binding</keyword>
<dbReference type="EMBL" id="VIBQ01000511">
    <property type="protein sequence ID" value="KAC1331018.1"/>
    <property type="molecule type" value="Genomic_DNA"/>
</dbReference>
<evidence type="ECO:0000256" key="2">
    <source>
        <dbReference type="ARBA" id="ARBA00022771"/>
    </source>
</evidence>
<evidence type="ECO:0000256" key="4">
    <source>
        <dbReference type="PROSITE-ProRule" id="PRU00134"/>
    </source>
</evidence>
<name>A0A5N6L666_9ROSI</name>
<dbReference type="Gene3D" id="6.10.140.2220">
    <property type="match status" value="1"/>
</dbReference>
<keyword evidence="7" id="KW-1185">Reference proteome</keyword>
<evidence type="ECO:0000259" key="5">
    <source>
        <dbReference type="PROSITE" id="PS50865"/>
    </source>
</evidence>
<keyword evidence="2 4" id="KW-0863">Zinc-finger</keyword>
<feature type="domain" description="MYND-type" evidence="5">
    <location>
        <begin position="139"/>
        <end position="181"/>
    </location>
</feature>
<keyword evidence="3" id="KW-0862">Zinc</keyword>
<sequence>MLSAPGSTATASRYSANNTTTTLFARNDRHIAIAHYNQDSDRLFGYDFSMPPTGPWVLLSATISSGPIYNEAAWPSVATKMAADLLYNPTWAASRNKTYSLVLANYPGDDAIYPDHLGHSDRPEVDPYWLYRPRSATLCQRCTRSPTADDPSLRRCTARLSASYCSKKCQEDDWAVHKAACKRLRRS</sequence>
<dbReference type="SUPFAM" id="SSF144232">
    <property type="entry name" value="HIT/MYND zinc finger-like"/>
    <property type="match status" value="1"/>
</dbReference>
<protein>
    <recommendedName>
        <fullName evidence="5">MYND-type domain-containing protein</fullName>
    </recommendedName>
</protein>
<evidence type="ECO:0000256" key="3">
    <source>
        <dbReference type="ARBA" id="ARBA00022833"/>
    </source>
</evidence>
<dbReference type="OrthoDB" id="437457at2759"/>
<dbReference type="Pfam" id="PF01753">
    <property type="entry name" value="zf-MYND"/>
    <property type="match status" value="1"/>
</dbReference>
<comment type="caution">
    <text evidence="6">The sequence shown here is derived from an EMBL/GenBank/DDBJ whole genome shotgun (WGS) entry which is preliminary data.</text>
</comment>
<reference evidence="6 7" key="1">
    <citation type="submission" date="2019-06" db="EMBL/GenBank/DDBJ databases">
        <title>A chromosomal-level reference genome of Carpinus fangiana (Coryloideae, Betulaceae).</title>
        <authorList>
            <person name="Yang X."/>
            <person name="Wang Z."/>
            <person name="Zhang L."/>
            <person name="Hao G."/>
            <person name="Liu J."/>
            <person name="Yang Y."/>
        </authorList>
    </citation>
    <scope>NUCLEOTIDE SEQUENCE [LARGE SCALE GENOMIC DNA]</scope>
    <source>
        <strain evidence="6">Cfa_2016G</strain>
        <tissue evidence="6">Leaf</tissue>
    </source>
</reference>
<dbReference type="PROSITE" id="PS50865">
    <property type="entry name" value="ZF_MYND_2"/>
    <property type="match status" value="1"/>
</dbReference>
<evidence type="ECO:0000313" key="7">
    <source>
        <dbReference type="Proteomes" id="UP000327013"/>
    </source>
</evidence>